<protein>
    <submittedName>
        <fullName evidence="3">Uncharacterized protein</fullName>
    </submittedName>
</protein>
<comment type="caution">
    <text evidence="3">The sequence shown here is derived from an EMBL/GenBank/DDBJ whole genome shotgun (WGS) entry which is preliminary data.</text>
</comment>
<proteinExistence type="predicted"/>
<organism evidence="3 4">
    <name type="scientific">Rotaria magnacalcarata</name>
    <dbReference type="NCBI Taxonomy" id="392030"/>
    <lineage>
        <taxon>Eukaryota</taxon>
        <taxon>Metazoa</taxon>
        <taxon>Spiralia</taxon>
        <taxon>Gnathifera</taxon>
        <taxon>Rotifera</taxon>
        <taxon>Eurotatoria</taxon>
        <taxon>Bdelloidea</taxon>
        <taxon>Philodinida</taxon>
        <taxon>Philodinidae</taxon>
        <taxon>Rotaria</taxon>
    </lineage>
</organism>
<dbReference type="Proteomes" id="UP000681967">
    <property type="component" value="Unassembled WGS sequence"/>
</dbReference>
<evidence type="ECO:0000313" key="4">
    <source>
        <dbReference type="Proteomes" id="UP000681967"/>
    </source>
</evidence>
<gene>
    <name evidence="3" type="ORF">BYL167_LOCUS79099</name>
    <name evidence="2" type="ORF">GIL414_LOCUS24135</name>
</gene>
<evidence type="ECO:0000313" key="3">
    <source>
        <dbReference type="EMBL" id="CAF5181937.1"/>
    </source>
</evidence>
<dbReference type="EMBL" id="CAJOBH010291666">
    <property type="protein sequence ID" value="CAF5181937.1"/>
    <property type="molecule type" value="Genomic_DNA"/>
</dbReference>
<sequence>MAQAINKGNQSAQRKPPASLSRTMSIPATSENFLLRLDNRQISTVENSILIWLDTYLDIVSEEFNYFIARFQELVHLILPFFD</sequence>
<accession>A0A8S3HFH1</accession>
<evidence type="ECO:0000256" key="1">
    <source>
        <dbReference type="SAM" id="MobiDB-lite"/>
    </source>
</evidence>
<dbReference type="AlphaFoldDB" id="A0A8S3HFH1"/>
<feature type="region of interest" description="Disordered" evidence="1">
    <location>
        <begin position="1"/>
        <end position="24"/>
    </location>
</feature>
<reference evidence="3" key="1">
    <citation type="submission" date="2021-02" db="EMBL/GenBank/DDBJ databases">
        <authorList>
            <person name="Nowell W R."/>
        </authorList>
    </citation>
    <scope>NUCLEOTIDE SEQUENCE</scope>
</reference>
<evidence type="ECO:0000313" key="2">
    <source>
        <dbReference type="EMBL" id="CAF4261297.1"/>
    </source>
</evidence>
<feature type="compositionally biased region" description="Polar residues" evidence="1">
    <location>
        <begin position="1"/>
        <end position="13"/>
    </location>
</feature>
<dbReference type="Proteomes" id="UP000681720">
    <property type="component" value="Unassembled WGS sequence"/>
</dbReference>
<dbReference type="EMBL" id="CAJOBJ010028874">
    <property type="protein sequence ID" value="CAF4261297.1"/>
    <property type="molecule type" value="Genomic_DNA"/>
</dbReference>
<name>A0A8S3HFH1_9BILA</name>
<feature type="non-terminal residue" evidence="3">
    <location>
        <position position="83"/>
    </location>
</feature>